<accession>A0A1H8VWW4</accession>
<dbReference type="EMBL" id="CP076607">
    <property type="protein sequence ID" value="QWU15615.1"/>
    <property type="molecule type" value="Genomic_DNA"/>
</dbReference>
<organism evidence="4 5">
    <name type="scientific">Paenibacillus sophorae</name>
    <dbReference type="NCBI Taxonomy" id="1333845"/>
    <lineage>
        <taxon>Bacteria</taxon>
        <taxon>Bacillati</taxon>
        <taxon>Bacillota</taxon>
        <taxon>Bacilli</taxon>
        <taxon>Bacillales</taxon>
        <taxon>Paenibacillaceae</taxon>
        <taxon>Paenibacillus</taxon>
    </lineage>
</organism>
<dbReference type="STRING" id="1333845.SAMN04487895_12851"/>
<reference evidence="3 6" key="2">
    <citation type="submission" date="2021-06" db="EMBL/GenBank/DDBJ databases">
        <title>Whole genome sequence of Paenibacillus sophorae DSM23020 for comparative genomics.</title>
        <authorList>
            <person name="Kim M.-J."/>
            <person name="Lee G."/>
            <person name="Shin J.-H."/>
        </authorList>
    </citation>
    <scope>NUCLEOTIDE SEQUENCE [LARGE SCALE GENOMIC DNA]</scope>
    <source>
        <strain evidence="3 6">DSM 23020</strain>
    </source>
</reference>
<dbReference type="Pfam" id="PF06527">
    <property type="entry name" value="TniQ"/>
    <property type="match status" value="1"/>
</dbReference>
<reference evidence="4 5" key="1">
    <citation type="submission" date="2016-10" db="EMBL/GenBank/DDBJ databases">
        <authorList>
            <person name="de Groot N.N."/>
        </authorList>
    </citation>
    <scope>NUCLEOTIDE SEQUENCE [LARGE SCALE GENOMIC DNA]</scope>
    <source>
        <strain evidence="4 5">CGMCC 1.10238</strain>
    </source>
</reference>
<proteinExistence type="predicted"/>
<protein>
    <submittedName>
        <fullName evidence="4">TniQ protein</fullName>
    </submittedName>
    <submittedName>
        <fullName evidence="3">TnsD family transposase</fullName>
    </submittedName>
</protein>
<dbReference type="EMBL" id="FODH01000028">
    <property type="protein sequence ID" value="SEP19886.1"/>
    <property type="molecule type" value="Genomic_DNA"/>
</dbReference>
<dbReference type="InterPro" id="IPR032750">
    <property type="entry name" value="TnsD_C"/>
</dbReference>
<sequence length="644" mass="75477">MNTGKLSFFPTPYPDEDFRSIIHRYHLRSINMELHESKLELLGLWSSRNTDFPHNLAHLLKQLPQNSRANAETFINNHTLFPLFRPFLSKARLHNVREDMLYGATTTGANFAGRLARNNISHLIRYCPRCLIQDYEKYGEVYVHRIHQLKFFNVCPSHGTYLITHCPECSGCLSENKAMSLLSAPICPRGHKIKIQSTEIKNVDNITEIYSDIQYLLNNPIKIERENVTGKLREACWEHGYYTYSGRLTTKLGTDFLLKYSEEVLTKLGLSKSKILSTKIWREMIGENDRLTSIVLYILMMRIFSPSIEDFFERKNVCISNPIPFGNGPWRCMNKLCDNYQNDSFLKINRSDIISSIHYIHFFCSKCQMEFTARWDWKNRRIKDVSIRHMGKEWENKVLELYIEGLSNTKIAAKVYSSTNLVRICLIKQLGQYYNNEKNTEEHKEVLKQVIEARNRVATASEEEGLIIKYREMVLNTLKEAPFLPRSQISKKLGRYYTILMRYDRNWLNEILPSKKKPPNKLNYELVDQDLSIKVRAVAERLRISNPPTQIKKYSILNVLESYEKHRILKHGSNLPQTTSMIEKYMETKEDYLIRHVPSIVSQLKASGYRNPTFQSIVAFRRSYRNLPERTQEKIKAKLLQSVD</sequence>
<gene>
    <name evidence="3" type="ORF">KP014_27895</name>
    <name evidence="4" type="ORF">SAMN04487895_12851</name>
</gene>
<evidence type="ECO:0000259" key="2">
    <source>
        <dbReference type="Pfam" id="PF15978"/>
    </source>
</evidence>
<evidence type="ECO:0000313" key="4">
    <source>
        <dbReference type="EMBL" id="SEP19886.1"/>
    </source>
</evidence>
<keyword evidence="6" id="KW-1185">Reference proteome</keyword>
<evidence type="ECO:0000313" key="3">
    <source>
        <dbReference type="EMBL" id="QWU15615.1"/>
    </source>
</evidence>
<dbReference type="Proteomes" id="UP000198809">
    <property type="component" value="Unassembled WGS sequence"/>
</dbReference>
<dbReference type="InterPro" id="IPR009492">
    <property type="entry name" value="TniQ"/>
</dbReference>
<evidence type="ECO:0000259" key="1">
    <source>
        <dbReference type="Pfam" id="PF06527"/>
    </source>
</evidence>
<dbReference type="RefSeq" id="WP_036590013.1">
    <property type="nucleotide sequence ID" value="NZ_CP076607.1"/>
</dbReference>
<dbReference type="AlphaFoldDB" id="A0A1H8VWW4"/>
<evidence type="ECO:0000313" key="5">
    <source>
        <dbReference type="Proteomes" id="UP000198809"/>
    </source>
</evidence>
<evidence type="ECO:0000313" key="6">
    <source>
        <dbReference type="Proteomes" id="UP000683429"/>
    </source>
</evidence>
<name>A0A1H8VWW4_9BACL</name>
<dbReference type="Proteomes" id="UP000683429">
    <property type="component" value="Chromosome"/>
</dbReference>
<feature type="domain" description="TniQ" evidence="1">
    <location>
        <begin position="8"/>
        <end position="162"/>
    </location>
</feature>
<feature type="domain" description="Transposon Tn7 transposition protein TnsD C-terminal" evidence="2">
    <location>
        <begin position="212"/>
        <end position="582"/>
    </location>
</feature>
<dbReference type="Pfam" id="PF15978">
    <property type="entry name" value="TnsD"/>
    <property type="match status" value="1"/>
</dbReference>